<proteinExistence type="predicted"/>
<comment type="caution">
    <text evidence="1">The sequence shown here is derived from an EMBL/GenBank/DDBJ whole genome shotgun (WGS) entry which is preliminary data.</text>
</comment>
<gene>
    <name evidence="1" type="ORF">Pan14r_13070</name>
</gene>
<protein>
    <submittedName>
        <fullName evidence="1">Uncharacterized protein</fullName>
    </submittedName>
</protein>
<accession>A0A5C5Y2U9</accession>
<dbReference type="AlphaFoldDB" id="A0A5C5Y2U9"/>
<dbReference type="EMBL" id="SJPL01000001">
    <property type="protein sequence ID" value="TWT69023.1"/>
    <property type="molecule type" value="Genomic_DNA"/>
</dbReference>
<sequence>MKDALGIAARLGGQRSMTVQKYELTCAERQFVRSNLLCNVLLPASIRRLEAKDACGVTVVGLV</sequence>
<dbReference type="Proteomes" id="UP000317238">
    <property type="component" value="Unassembled WGS sequence"/>
</dbReference>
<evidence type="ECO:0000313" key="2">
    <source>
        <dbReference type="Proteomes" id="UP000317238"/>
    </source>
</evidence>
<name>A0A5C5Y2U9_9PLAN</name>
<evidence type="ECO:0000313" key="1">
    <source>
        <dbReference type="EMBL" id="TWT69023.1"/>
    </source>
</evidence>
<organism evidence="1 2">
    <name type="scientific">Crateriforma conspicua</name>
    <dbReference type="NCBI Taxonomy" id="2527996"/>
    <lineage>
        <taxon>Bacteria</taxon>
        <taxon>Pseudomonadati</taxon>
        <taxon>Planctomycetota</taxon>
        <taxon>Planctomycetia</taxon>
        <taxon>Planctomycetales</taxon>
        <taxon>Planctomycetaceae</taxon>
        <taxon>Crateriforma</taxon>
    </lineage>
</organism>
<reference evidence="1 2" key="1">
    <citation type="submission" date="2019-02" db="EMBL/GenBank/DDBJ databases">
        <title>Deep-cultivation of Planctomycetes and their phenomic and genomic characterization uncovers novel biology.</title>
        <authorList>
            <person name="Wiegand S."/>
            <person name="Jogler M."/>
            <person name="Boedeker C."/>
            <person name="Pinto D."/>
            <person name="Vollmers J."/>
            <person name="Rivas-Marin E."/>
            <person name="Kohn T."/>
            <person name="Peeters S.H."/>
            <person name="Heuer A."/>
            <person name="Rast P."/>
            <person name="Oberbeckmann S."/>
            <person name="Bunk B."/>
            <person name="Jeske O."/>
            <person name="Meyerdierks A."/>
            <person name="Storesund J.E."/>
            <person name="Kallscheuer N."/>
            <person name="Luecker S."/>
            <person name="Lage O.M."/>
            <person name="Pohl T."/>
            <person name="Merkel B.J."/>
            <person name="Hornburger P."/>
            <person name="Mueller R.-W."/>
            <person name="Bruemmer F."/>
            <person name="Labrenz M."/>
            <person name="Spormann A.M."/>
            <person name="Op Den Camp H."/>
            <person name="Overmann J."/>
            <person name="Amann R."/>
            <person name="Jetten M.S.M."/>
            <person name="Mascher T."/>
            <person name="Medema M.H."/>
            <person name="Devos D.P."/>
            <person name="Kaster A.-K."/>
            <person name="Ovreas L."/>
            <person name="Rohde M."/>
            <person name="Galperin M.Y."/>
            <person name="Jogler C."/>
        </authorList>
    </citation>
    <scope>NUCLEOTIDE SEQUENCE [LARGE SCALE GENOMIC DNA]</scope>
    <source>
        <strain evidence="1 2">Pan14r</strain>
    </source>
</reference>
<keyword evidence="2" id="KW-1185">Reference proteome</keyword>